<dbReference type="InterPro" id="IPR027417">
    <property type="entry name" value="P-loop_NTPase"/>
</dbReference>
<reference evidence="5" key="1">
    <citation type="submission" date="2021-07" db="EMBL/GenBank/DDBJ databases">
        <authorList>
            <person name="Durling M."/>
        </authorList>
    </citation>
    <scope>NUCLEOTIDE SEQUENCE</scope>
</reference>
<keyword evidence="1" id="KW-0677">Repeat</keyword>
<evidence type="ECO:0000259" key="4">
    <source>
        <dbReference type="Pfam" id="PF24883"/>
    </source>
</evidence>
<keyword evidence="6" id="KW-1185">Reference proteome</keyword>
<evidence type="ECO:0000313" key="6">
    <source>
        <dbReference type="Proteomes" id="UP000701801"/>
    </source>
</evidence>
<evidence type="ECO:0000256" key="1">
    <source>
        <dbReference type="ARBA" id="ARBA00022737"/>
    </source>
</evidence>
<dbReference type="Pfam" id="PF24883">
    <property type="entry name" value="NPHP3_N"/>
    <property type="match status" value="1"/>
</dbReference>
<dbReference type="Gene3D" id="3.40.50.300">
    <property type="entry name" value="P-loop containing nucleotide triphosphate hydrolases"/>
    <property type="match status" value="1"/>
</dbReference>
<proteinExistence type="predicted"/>
<evidence type="ECO:0000313" key="5">
    <source>
        <dbReference type="EMBL" id="CAG8974981.1"/>
    </source>
</evidence>
<dbReference type="PROSITE" id="PS50297">
    <property type="entry name" value="ANK_REP_REGION"/>
    <property type="match status" value="3"/>
</dbReference>
<dbReference type="Pfam" id="PF12796">
    <property type="entry name" value="Ank_2"/>
    <property type="match status" value="3"/>
</dbReference>
<dbReference type="InterPro" id="IPR036770">
    <property type="entry name" value="Ankyrin_rpt-contain_sf"/>
</dbReference>
<dbReference type="SUPFAM" id="SSF53474">
    <property type="entry name" value="alpha/beta-Hydrolases"/>
    <property type="match status" value="1"/>
</dbReference>
<keyword evidence="2 3" id="KW-0040">ANK repeat</keyword>
<dbReference type="SUPFAM" id="SSF52540">
    <property type="entry name" value="P-loop containing nucleoside triphosphate hydrolases"/>
    <property type="match status" value="1"/>
</dbReference>
<dbReference type="PROSITE" id="PS50088">
    <property type="entry name" value="ANK_REPEAT"/>
    <property type="match status" value="4"/>
</dbReference>
<dbReference type="PANTHER" id="PTHR24198:SF165">
    <property type="entry name" value="ANKYRIN REPEAT-CONTAINING PROTEIN-RELATED"/>
    <property type="match status" value="1"/>
</dbReference>
<protein>
    <recommendedName>
        <fullName evidence="4">Nephrocystin 3-like N-terminal domain-containing protein</fullName>
    </recommendedName>
</protein>
<dbReference type="Gene3D" id="1.25.40.20">
    <property type="entry name" value="Ankyrin repeat-containing domain"/>
    <property type="match status" value="2"/>
</dbReference>
<dbReference type="OrthoDB" id="194358at2759"/>
<dbReference type="Proteomes" id="UP000701801">
    <property type="component" value="Unassembled WGS sequence"/>
</dbReference>
<sequence length="1283" mass="142916">MLIKQVRPITDEDTGLRVLHEPAVETTGNQAPVIDIVAIHGIGAHPVDTWCKRVGTGETSHYVNWLEKEDMLPSVVPNARIMRYGYMSRWYGDEAIRQKTTAGTALQSRPLIFVAHCFGGLAILQALLNAERFPEEWPGIYSSTYGVVFLGTPFRGAPGLTLNELLKAVNAEHLDTIQGEILRILDPDDESLLEMVHVFEKKPCNVKAILGKEGKKSFAVSEGSGCLGSAQKIGLQRNHFDMNKFGKPTDEEYLTVCDAITDIVDAIPTMVSAQPQSEQPPYRGGKDSLIFDSKLEQQDLTCLRSLAFLEMDYRRHDTQRAHANTCGWITSDISYTTWLKEGSGILWIKGKPGSGKSTLMEFLLQHFKKQPLCQESIQLSFFLHGRGTMLQKSRLGMYRSLLHQLLRTVPTAQAEFRHAFQERSRSQGDPGKDWNWHTNELRAFFMNAVEYVAKKHPVNIFVDALDEANDGTSDQKTSHQIVSDFHKLNDLLYCQKLRSTICFSCRHFPIVADNQGRDIYVENENHKDISHYVYDELQRRLSVSETEKQYLVELQNTIVERAQGVFQWATLAVGLAVQHHNNGIPPDEISYMLAKVPEELGGVYRHILSEVIDKNSHRQTLRLMRCVYLAERPLTVTEICFAMYLPDTEREEELPEYSKKLARNLNDEYMMSEEQNKKVWNGGNLFGGGVMASARRGLWSVLSEGMARASIMGSNPHMERQITSLSGGLIELRQHEKDQITQFIHQSVKDFIFQDGLQLLDKMDSQDLIGQGHYQLSLVCGNYIKMSEMDKTSSIDAVSIKGRLPFVDYTTKSWFLHAEKADTRGISQDYLLRYSQYYPKLIKRWVNYYQILDRYNSSERRPENDSTLLHIASSAGLLSVVRGILLQNPDIEQVDGSGNRALHHASRWGHTKVVKALLDIGADFDCCANFDAENHSECTALERAAANGHEEVAQMLLAKGANINKQTGSTGNALYGAAAKGSKTVVQLLLDNQAEVNAQGGEYGNALQAAASERHQAIVQLLLDNQAEVNAQGGFYGNALQAAAFGGHQATVQLLLDNQAEVNAQGGAYGNALQAAASGRHQAIVQLLLENKADSSYLHPNFADGHRVQTLYIEEIVTMLLNSASKIKSFHSNVQKGHDSAVASALDSGMKPDVPGGWYLYALHTAASQGNLSIIVLLLAKSNAELDIPDFAGRTPLWLAAQSGHVSVLDKLFESGTVDINPRDLEGRSALWQSSARGHLNAVKWLLSRNANHKIPDNYGLSPLEKAEIEGHKSIIEAIRRAP</sequence>
<feature type="domain" description="Nephrocystin 3-like N-terminal" evidence="4">
    <location>
        <begin position="324"/>
        <end position="481"/>
    </location>
</feature>
<dbReference type="EMBL" id="CAJVRM010000120">
    <property type="protein sequence ID" value="CAG8974981.1"/>
    <property type="molecule type" value="Genomic_DNA"/>
</dbReference>
<dbReference type="InterPro" id="IPR056884">
    <property type="entry name" value="NPHP3-like_N"/>
</dbReference>
<gene>
    <name evidence="5" type="ORF">HYALB_00011165</name>
</gene>
<dbReference type="SMART" id="SM00248">
    <property type="entry name" value="ANK"/>
    <property type="match status" value="10"/>
</dbReference>
<feature type="repeat" description="ANK" evidence="3">
    <location>
        <begin position="897"/>
        <end position="929"/>
    </location>
</feature>
<dbReference type="PANTHER" id="PTHR24198">
    <property type="entry name" value="ANKYRIN REPEAT AND PROTEIN KINASE DOMAIN-CONTAINING PROTEIN"/>
    <property type="match status" value="1"/>
</dbReference>
<comment type="caution">
    <text evidence="5">The sequence shown here is derived from an EMBL/GenBank/DDBJ whole genome shotgun (WGS) entry which is preliminary data.</text>
</comment>
<evidence type="ECO:0000256" key="2">
    <source>
        <dbReference type="ARBA" id="ARBA00023043"/>
    </source>
</evidence>
<feature type="repeat" description="ANK" evidence="3">
    <location>
        <begin position="936"/>
        <end position="968"/>
    </location>
</feature>
<organism evidence="5 6">
    <name type="scientific">Hymenoscyphus albidus</name>
    <dbReference type="NCBI Taxonomy" id="595503"/>
    <lineage>
        <taxon>Eukaryota</taxon>
        <taxon>Fungi</taxon>
        <taxon>Dikarya</taxon>
        <taxon>Ascomycota</taxon>
        <taxon>Pezizomycotina</taxon>
        <taxon>Leotiomycetes</taxon>
        <taxon>Helotiales</taxon>
        <taxon>Helotiaceae</taxon>
        <taxon>Hymenoscyphus</taxon>
    </lineage>
</organism>
<name>A0A9N9LLY9_9HELO</name>
<feature type="repeat" description="ANK" evidence="3">
    <location>
        <begin position="1226"/>
        <end position="1258"/>
    </location>
</feature>
<dbReference type="Pfam" id="PF00023">
    <property type="entry name" value="Ank"/>
    <property type="match status" value="1"/>
</dbReference>
<dbReference type="SUPFAM" id="SSF48403">
    <property type="entry name" value="Ankyrin repeat"/>
    <property type="match status" value="2"/>
</dbReference>
<dbReference type="InterPro" id="IPR002110">
    <property type="entry name" value="Ankyrin_rpt"/>
</dbReference>
<accession>A0A9N9LLY9</accession>
<dbReference type="InterPro" id="IPR029058">
    <property type="entry name" value="AB_hydrolase_fold"/>
</dbReference>
<feature type="repeat" description="ANK" evidence="3">
    <location>
        <begin position="1192"/>
        <end position="1216"/>
    </location>
</feature>
<evidence type="ECO:0000256" key="3">
    <source>
        <dbReference type="PROSITE-ProRule" id="PRU00023"/>
    </source>
</evidence>